<name>A0A445E4Y3_ARAHY</name>
<organism evidence="2 3">
    <name type="scientific">Arachis hypogaea</name>
    <name type="common">Peanut</name>
    <dbReference type="NCBI Taxonomy" id="3818"/>
    <lineage>
        <taxon>Eukaryota</taxon>
        <taxon>Viridiplantae</taxon>
        <taxon>Streptophyta</taxon>
        <taxon>Embryophyta</taxon>
        <taxon>Tracheophyta</taxon>
        <taxon>Spermatophyta</taxon>
        <taxon>Magnoliopsida</taxon>
        <taxon>eudicotyledons</taxon>
        <taxon>Gunneridae</taxon>
        <taxon>Pentapetalae</taxon>
        <taxon>rosids</taxon>
        <taxon>fabids</taxon>
        <taxon>Fabales</taxon>
        <taxon>Fabaceae</taxon>
        <taxon>Papilionoideae</taxon>
        <taxon>50 kb inversion clade</taxon>
        <taxon>dalbergioids sensu lato</taxon>
        <taxon>Dalbergieae</taxon>
        <taxon>Pterocarpus clade</taxon>
        <taxon>Arachis</taxon>
    </lineage>
</organism>
<dbReference type="EMBL" id="SDMP01000003">
    <property type="protein sequence ID" value="RYR70433.1"/>
    <property type="molecule type" value="Genomic_DNA"/>
</dbReference>
<gene>
    <name evidence="2" type="ORF">Ahy_A03g016929</name>
</gene>
<evidence type="ECO:0000313" key="3">
    <source>
        <dbReference type="Proteomes" id="UP000289738"/>
    </source>
</evidence>
<dbReference type="InterPro" id="IPR049163">
    <property type="entry name" value="Pif1-like_2B_dom"/>
</dbReference>
<dbReference type="PANTHER" id="PTHR10492">
    <property type="match status" value="1"/>
</dbReference>
<evidence type="ECO:0000259" key="1">
    <source>
        <dbReference type="Pfam" id="PF21530"/>
    </source>
</evidence>
<dbReference type="STRING" id="3818.A0A445E4Y3"/>
<proteinExistence type="predicted"/>
<protein>
    <recommendedName>
        <fullName evidence="1">DNA helicase Pif1-like 2B domain-containing protein</fullName>
    </recommendedName>
</protein>
<sequence length="299" mass="34579">MAEACSLYRLNGVAHVAGSINEEHEIRLRIIWVLQFPFGRTLTYSQFSNKFVWKEDISLWMPRKQDFSISRLTHVPRESGKDYYLRLLRNIQKGCQCYDVLSKDILYFQEKSMQSVDLQLSEDQIMNLTLSKIKKKLQANGRSLREFDGMPFPSFGTIEGLDDWLIIDELNFDVDVLRNQLFDQLVDFVYLNLLVNINNTSFFKDRSILGPTLEVVNDVNSFIMQRVDADVKIYLSSDTLCLEEGNMESELDILTPDVLNIINCSGLPPHELALKVGVPIMLLRNIDQSKGYVTEQDYR</sequence>
<dbReference type="PANTHER" id="PTHR10492:SF74">
    <property type="entry name" value="ATP-DEPENDENT DNA HELICASE"/>
    <property type="match status" value="1"/>
</dbReference>
<dbReference type="Proteomes" id="UP000289738">
    <property type="component" value="Chromosome A03"/>
</dbReference>
<dbReference type="Pfam" id="PF21530">
    <property type="entry name" value="Pif1_2B_dom"/>
    <property type="match status" value="1"/>
</dbReference>
<evidence type="ECO:0000313" key="2">
    <source>
        <dbReference type="EMBL" id="RYR70433.1"/>
    </source>
</evidence>
<keyword evidence="3" id="KW-1185">Reference proteome</keyword>
<comment type="caution">
    <text evidence="2">The sequence shown here is derived from an EMBL/GenBank/DDBJ whole genome shotgun (WGS) entry which is preliminary data.</text>
</comment>
<accession>A0A445E4Y3</accession>
<feature type="domain" description="DNA helicase Pif1-like 2B" evidence="1">
    <location>
        <begin position="259"/>
        <end position="292"/>
    </location>
</feature>
<reference evidence="2 3" key="1">
    <citation type="submission" date="2019-01" db="EMBL/GenBank/DDBJ databases">
        <title>Sequencing of cultivated peanut Arachis hypogaea provides insights into genome evolution and oil improvement.</title>
        <authorList>
            <person name="Chen X."/>
        </authorList>
    </citation>
    <scope>NUCLEOTIDE SEQUENCE [LARGE SCALE GENOMIC DNA]</scope>
    <source>
        <strain evidence="3">cv. Fuhuasheng</strain>
        <tissue evidence="2">Leaves</tissue>
    </source>
</reference>
<dbReference type="AlphaFoldDB" id="A0A445E4Y3"/>